<gene>
    <name evidence="4" type="ORF">SAMN05421773_101656</name>
</gene>
<sequence>MTLLTLARPEQAAGFAAFLGRQLRWDRAAAVRLRGADGVLAAFTRPARFDVLAVLPLPLAGTGTGADPVPAPAEELDITVSAGELLEAVDEESGTVTVPGAVTGPPWAGLLPPRGGWRRLAELPGGQVRDAAASVVAEFRSRTEALLPQQRTRAALDGLAEEVWSRPLAATPLPLRAVHAAHALGFLRPDGPPVAVLAAGSWLRLRTPHGSTALRRTTRGPLTLTPLPG</sequence>
<dbReference type="RefSeq" id="WP_093837027.1">
    <property type="nucleotide sequence ID" value="NZ_FOLM01000001.1"/>
</dbReference>
<dbReference type="AlphaFoldDB" id="A0A1I1FA06"/>
<feature type="compositionally biased region" description="Low complexity" evidence="1">
    <location>
        <begin position="219"/>
        <end position="229"/>
    </location>
</feature>
<evidence type="ECO:0000259" key="2">
    <source>
        <dbReference type="Pfam" id="PF26035"/>
    </source>
</evidence>
<name>A0A1I1FA06_9ACTN</name>
<feature type="domain" description="DUF8185" evidence="3">
    <location>
        <begin position="112"/>
        <end position="217"/>
    </location>
</feature>
<proteinExistence type="predicted"/>
<feature type="region of interest" description="Disordered" evidence="1">
    <location>
        <begin position="210"/>
        <end position="229"/>
    </location>
</feature>
<dbReference type="Pfam" id="PF26572">
    <property type="entry name" value="DUF8185"/>
    <property type="match status" value="1"/>
</dbReference>
<dbReference type="Pfam" id="PF26035">
    <property type="entry name" value="DUF8010"/>
    <property type="match status" value="1"/>
</dbReference>
<dbReference type="InterPro" id="IPR058498">
    <property type="entry name" value="DUF8185"/>
</dbReference>
<dbReference type="InterPro" id="IPR058323">
    <property type="entry name" value="DUF8010"/>
</dbReference>
<evidence type="ECO:0000259" key="3">
    <source>
        <dbReference type="Pfam" id="PF26572"/>
    </source>
</evidence>
<accession>A0A1I1FA06</accession>
<evidence type="ECO:0000313" key="5">
    <source>
        <dbReference type="Proteomes" id="UP000199207"/>
    </source>
</evidence>
<dbReference type="EMBL" id="FOLM01000001">
    <property type="protein sequence ID" value="SFB96177.1"/>
    <property type="molecule type" value="Genomic_DNA"/>
</dbReference>
<reference evidence="4 5" key="1">
    <citation type="submission" date="2016-10" db="EMBL/GenBank/DDBJ databases">
        <authorList>
            <person name="de Groot N.N."/>
        </authorList>
    </citation>
    <scope>NUCLEOTIDE SEQUENCE [LARGE SCALE GENOMIC DNA]</scope>
    <source>
        <strain evidence="4 5">CGMCC 4.5739</strain>
    </source>
</reference>
<dbReference type="Proteomes" id="UP000199207">
    <property type="component" value="Unassembled WGS sequence"/>
</dbReference>
<feature type="domain" description="DUF8010" evidence="2">
    <location>
        <begin position="3"/>
        <end position="109"/>
    </location>
</feature>
<evidence type="ECO:0000256" key="1">
    <source>
        <dbReference type="SAM" id="MobiDB-lite"/>
    </source>
</evidence>
<protein>
    <submittedName>
        <fullName evidence="4">Uncharacterized protein</fullName>
    </submittedName>
</protein>
<dbReference type="STRING" id="910347.SAMN05421773_101656"/>
<keyword evidence="5" id="KW-1185">Reference proteome</keyword>
<organism evidence="4 5">
    <name type="scientific">Streptomyces aidingensis</name>
    <dbReference type="NCBI Taxonomy" id="910347"/>
    <lineage>
        <taxon>Bacteria</taxon>
        <taxon>Bacillati</taxon>
        <taxon>Actinomycetota</taxon>
        <taxon>Actinomycetes</taxon>
        <taxon>Kitasatosporales</taxon>
        <taxon>Streptomycetaceae</taxon>
        <taxon>Streptomyces</taxon>
    </lineage>
</organism>
<evidence type="ECO:0000313" key="4">
    <source>
        <dbReference type="EMBL" id="SFB96177.1"/>
    </source>
</evidence>
<dbReference type="OrthoDB" id="4801220at2"/>